<dbReference type="Proteomes" id="UP000178585">
    <property type="component" value="Unassembled WGS sequence"/>
</dbReference>
<dbReference type="GO" id="GO:0006313">
    <property type="term" value="P:DNA transposition"/>
    <property type="evidence" value="ECO:0007669"/>
    <property type="project" value="InterPro"/>
</dbReference>
<evidence type="ECO:0000313" key="3">
    <source>
        <dbReference type="Proteomes" id="UP000178585"/>
    </source>
</evidence>
<accession>A0A1F4Y364</accession>
<comment type="caution">
    <text evidence="2">The sequence shown here is derived from an EMBL/GenBank/DDBJ whole genome shotgun (WGS) entry which is preliminary data.</text>
</comment>
<dbReference type="SMART" id="SM01321">
    <property type="entry name" value="Y1_Tnp"/>
    <property type="match status" value="1"/>
</dbReference>
<dbReference type="PANTHER" id="PTHR34322">
    <property type="entry name" value="TRANSPOSASE, Y1_TNP DOMAIN-CONTAINING"/>
    <property type="match status" value="1"/>
</dbReference>
<organism evidence="2 3">
    <name type="scientific">Candidatus Adlerbacteria bacterium RIFCSPLOWO2_01_FULL_54_21b</name>
    <dbReference type="NCBI Taxonomy" id="1797245"/>
    <lineage>
        <taxon>Bacteria</taxon>
        <taxon>Candidatus Adleribacteriota</taxon>
    </lineage>
</organism>
<protein>
    <recommendedName>
        <fullName evidence="1">Transposase IS200-like domain-containing protein</fullName>
    </recommendedName>
</protein>
<dbReference type="GO" id="GO:0004803">
    <property type="term" value="F:transposase activity"/>
    <property type="evidence" value="ECO:0007669"/>
    <property type="project" value="InterPro"/>
</dbReference>
<dbReference type="InterPro" id="IPR002686">
    <property type="entry name" value="Transposase_17"/>
</dbReference>
<dbReference type="STRING" id="1797245.A2949_00520"/>
<dbReference type="SUPFAM" id="SSF143422">
    <property type="entry name" value="Transposase IS200-like"/>
    <property type="match status" value="1"/>
</dbReference>
<name>A0A1F4Y364_9BACT</name>
<evidence type="ECO:0000313" key="2">
    <source>
        <dbReference type="EMBL" id="OGC87733.1"/>
    </source>
</evidence>
<dbReference type="EMBL" id="MEWZ01000001">
    <property type="protein sequence ID" value="OGC87733.1"/>
    <property type="molecule type" value="Genomic_DNA"/>
</dbReference>
<evidence type="ECO:0000259" key="1">
    <source>
        <dbReference type="SMART" id="SM01321"/>
    </source>
</evidence>
<gene>
    <name evidence="2" type="ORF">A2949_00520</name>
</gene>
<dbReference type="GO" id="GO:0003677">
    <property type="term" value="F:DNA binding"/>
    <property type="evidence" value="ECO:0007669"/>
    <property type="project" value="InterPro"/>
</dbReference>
<dbReference type="InterPro" id="IPR036515">
    <property type="entry name" value="Transposase_17_sf"/>
</dbReference>
<feature type="domain" description="Transposase IS200-like" evidence="1">
    <location>
        <begin position="9"/>
        <end position="147"/>
    </location>
</feature>
<sequence>MGYRRTPFAPNEWYHCFTRGVDKRTVFENEADFNRFTELLYLANSSETINRGNVQHLTHADIFSVSQGTPFVSIGAYCLMGNHPHLLLRENIEGGISKFMHKVFTGYTMYFNIKRKRVGNLFVTPFRSKHITDDGYLKRVTQYIHLNPAEVFDPGWKKGGAKSLRTLEKRLLEYPYSSMQDYFGESQGRPEQLLLDPEIRELLKDQTPLDQVLSEADAYYKELSLEFGKHQT</sequence>
<proteinExistence type="predicted"/>
<dbReference type="Gene3D" id="3.30.70.1290">
    <property type="entry name" value="Transposase IS200-like"/>
    <property type="match status" value="1"/>
</dbReference>
<reference evidence="2 3" key="1">
    <citation type="journal article" date="2016" name="Nat. Commun.">
        <title>Thousands of microbial genomes shed light on interconnected biogeochemical processes in an aquifer system.</title>
        <authorList>
            <person name="Anantharaman K."/>
            <person name="Brown C.T."/>
            <person name="Hug L.A."/>
            <person name="Sharon I."/>
            <person name="Castelle C.J."/>
            <person name="Probst A.J."/>
            <person name="Thomas B.C."/>
            <person name="Singh A."/>
            <person name="Wilkins M.J."/>
            <person name="Karaoz U."/>
            <person name="Brodie E.L."/>
            <person name="Williams K.H."/>
            <person name="Hubbard S.S."/>
            <person name="Banfield J.F."/>
        </authorList>
    </citation>
    <scope>NUCLEOTIDE SEQUENCE [LARGE SCALE GENOMIC DNA]</scope>
</reference>
<dbReference type="PANTHER" id="PTHR34322:SF2">
    <property type="entry name" value="TRANSPOSASE IS200-LIKE DOMAIN-CONTAINING PROTEIN"/>
    <property type="match status" value="1"/>
</dbReference>
<dbReference type="AlphaFoldDB" id="A0A1F4Y364"/>